<dbReference type="VEuPathDB" id="HostDB:geneid_395664"/>
<comment type="similarity">
    <text evidence="3">Belongs to the tissue factor family.</text>
</comment>
<comment type="subunit">
    <text evidence="4">Interacts with HSPE; the interaction, inhibited by heparin, promotes the generation of activated factor X and activates coagulation in the presence of activated factor VII.</text>
</comment>
<protein>
    <recommendedName>
        <fullName evidence="5">Tissue factor</fullName>
    </recommendedName>
    <alternativeName>
        <fullName evidence="14">Coagulation factor III</fullName>
    </alternativeName>
</protein>
<feature type="signal peptide" evidence="17">
    <location>
        <begin position="1"/>
        <end position="26"/>
    </location>
</feature>
<evidence type="ECO:0000256" key="16">
    <source>
        <dbReference type="SAM" id="Phobius"/>
    </source>
</evidence>
<feature type="transmembrane region" description="Helical" evidence="16">
    <location>
        <begin position="241"/>
        <end position="263"/>
    </location>
</feature>
<evidence type="ECO:0000256" key="15">
    <source>
        <dbReference type="SAM" id="MobiDB-lite"/>
    </source>
</evidence>
<evidence type="ECO:0000256" key="14">
    <source>
        <dbReference type="ARBA" id="ARBA00031171"/>
    </source>
</evidence>
<reference evidence="20" key="1">
    <citation type="submission" date="2008-01" db="EMBL/GenBank/DDBJ databases">
        <authorList>
            <person name="Guan W.J."/>
            <person name="Liu C.Q."/>
            <person name="Bao A."/>
            <person name="Ma Y.H."/>
        </authorList>
    </citation>
    <scope>NUCLEOTIDE SEQUENCE</scope>
</reference>
<dbReference type="GO" id="GO:0016020">
    <property type="term" value="C:membrane"/>
    <property type="evidence" value="ECO:0007669"/>
    <property type="project" value="UniProtKB-SubCell"/>
</dbReference>
<evidence type="ECO:0000256" key="11">
    <source>
        <dbReference type="ARBA" id="ARBA00023157"/>
    </source>
</evidence>
<evidence type="ECO:0000256" key="9">
    <source>
        <dbReference type="ARBA" id="ARBA00023136"/>
    </source>
</evidence>
<dbReference type="PANTHER" id="PTHR20859">
    <property type="entry name" value="INTERFERON/INTERLEUKIN RECEPTOR"/>
    <property type="match status" value="1"/>
</dbReference>
<evidence type="ECO:0000256" key="8">
    <source>
        <dbReference type="ARBA" id="ARBA00023084"/>
    </source>
</evidence>
<dbReference type="SUPFAM" id="SSF49265">
    <property type="entry name" value="Fibronectin type III"/>
    <property type="match status" value="2"/>
</dbReference>
<evidence type="ECO:0000256" key="1">
    <source>
        <dbReference type="ARBA" id="ARBA00002201"/>
    </source>
</evidence>
<keyword evidence="7 17" id="KW-0732">Signal</keyword>
<dbReference type="InterPro" id="IPR050650">
    <property type="entry name" value="Type-II_Cytokine-TF_Rcpt"/>
</dbReference>
<dbReference type="InterPro" id="IPR013783">
    <property type="entry name" value="Ig-like_fold"/>
</dbReference>
<keyword evidence="8" id="KW-0094">Blood coagulation</keyword>
<keyword evidence="16" id="KW-0812">Transmembrane</keyword>
<keyword evidence="10" id="KW-0564">Palmitate</keyword>
<evidence type="ECO:0000256" key="7">
    <source>
        <dbReference type="ARBA" id="ARBA00022729"/>
    </source>
</evidence>
<feature type="chain" id="PRO_5002767642" description="Tissue factor" evidence="17">
    <location>
        <begin position="27"/>
        <end position="429"/>
    </location>
</feature>
<evidence type="ECO:0000256" key="3">
    <source>
        <dbReference type="ARBA" id="ARBA00009197"/>
    </source>
</evidence>
<keyword evidence="20" id="KW-0675">Receptor</keyword>
<dbReference type="Pfam" id="PF01108">
    <property type="entry name" value="Tissue_fac"/>
    <property type="match status" value="1"/>
</dbReference>
<feature type="domain" description="Interferon/interleukin receptor" evidence="19">
    <location>
        <begin position="129"/>
        <end position="233"/>
    </location>
</feature>
<evidence type="ECO:0000256" key="4">
    <source>
        <dbReference type="ARBA" id="ARBA00011184"/>
    </source>
</evidence>
<comment type="function">
    <text evidence="1">Initiates blood coagulation by forming a complex with circulating factor VII or VIIa. The [TF:VIIa] complex activates factors IX or X by specific limited proteolysis. TF plays a role in normal hemostasis by initiating the cell-surface assembly and propagation of the coagulation protease cascade.</text>
</comment>
<evidence type="ECO:0000256" key="13">
    <source>
        <dbReference type="ARBA" id="ARBA00023288"/>
    </source>
</evidence>
<dbReference type="InterPro" id="IPR036116">
    <property type="entry name" value="FN3_sf"/>
</dbReference>
<dbReference type="AlphaFoldDB" id="B1PMA5"/>
<accession>B1PMA5</accession>
<dbReference type="PANTHER" id="PTHR20859:SF84">
    <property type="entry name" value="INTERFERON ALPHA_BETA RECEPTOR 2"/>
    <property type="match status" value="1"/>
</dbReference>
<keyword evidence="13" id="KW-0449">Lipoprotein</keyword>
<evidence type="ECO:0000256" key="12">
    <source>
        <dbReference type="ARBA" id="ARBA00023180"/>
    </source>
</evidence>
<keyword evidence="6" id="KW-0356">Hemostasis</keyword>
<feature type="compositionally biased region" description="Acidic residues" evidence="15">
    <location>
        <begin position="299"/>
        <end position="319"/>
    </location>
</feature>
<feature type="domain" description="Fibronectin type-III" evidence="18">
    <location>
        <begin position="17"/>
        <end position="111"/>
    </location>
</feature>
<evidence type="ECO:0000313" key="20">
    <source>
        <dbReference type="EMBL" id="ACA48582.1"/>
    </source>
</evidence>
<sequence length="429" mass="48257">METLMGGPLRFYQLVFVSILCAACYSSLPEKIPREPPDNLQMTSNNFQHILSWRAHSDPTVPTYYRVLYSSHSNWKIAKQCSRIVQPFCNLTDDFQVVSDEYSAFVQSFVGTEVFNSSLLYFSPLSETFLGPPEFNLSSCVHCINITIKLPPTHLRKNGKLLSLFDIYNKVNYEITLRTVGEEHKRSPEKVTEEPFSTVIEELYPNRNYCVSVMVTASLNKHSIPSAWKCITTDSVAEKDYYGITIAVAICFSIILVVILKCLHLGGYILHKKSLPDTLHSTSSTCDDSSSWVSQNPDDGPEVFEENEMDAEEEKDTDSELLSPLSKVNCTYSLRSRSNFCFTINLKSVLLGISEETTDSSAALLSSQEDAVDWQCAHAVESKLLDDTESMQKPHHLNNSDVWQNSSGSSSESDSSDSDMDPKSEYVRR</sequence>
<evidence type="ECO:0000256" key="17">
    <source>
        <dbReference type="SAM" id="SignalP"/>
    </source>
</evidence>
<evidence type="ECO:0000259" key="18">
    <source>
        <dbReference type="Pfam" id="PF01108"/>
    </source>
</evidence>
<evidence type="ECO:0000256" key="5">
    <source>
        <dbReference type="ARBA" id="ARBA00018722"/>
    </source>
</evidence>
<evidence type="ECO:0000256" key="2">
    <source>
        <dbReference type="ARBA" id="ARBA00004370"/>
    </source>
</evidence>
<dbReference type="Pfam" id="PF09294">
    <property type="entry name" value="Interfer-bind"/>
    <property type="match status" value="1"/>
</dbReference>
<dbReference type="InterPro" id="IPR001187">
    <property type="entry name" value="Tissue_factor"/>
</dbReference>
<proteinExistence type="evidence at transcript level"/>
<gene>
    <name evidence="20" type="primary">IFNAR2</name>
</gene>
<keyword evidence="11" id="KW-1015">Disulfide bond</keyword>
<evidence type="ECO:0000256" key="6">
    <source>
        <dbReference type="ARBA" id="ARBA00022696"/>
    </source>
</evidence>
<organism evidence="20">
    <name type="scientific">Gallus gallus</name>
    <name type="common">Chicken</name>
    <dbReference type="NCBI Taxonomy" id="9031"/>
    <lineage>
        <taxon>Eukaryota</taxon>
        <taxon>Metazoa</taxon>
        <taxon>Chordata</taxon>
        <taxon>Craniata</taxon>
        <taxon>Vertebrata</taxon>
        <taxon>Euteleostomi</taxon>
        <taxon>Archelosauria</taxon>
        <taxon>Archosauria</taxon>
        <taxon>Dinosauria</taxon>
        <taxon>Saurischia</taxon>
        <taxon>Theropoda</taxon>
        <taxon>Coelurosauria</taxon>
        <taxon>Aves</taxon>
        <taxon>Neognathae</taxon>
        <taxon>Galloanserae</taxon>
        <taxon>Galliformes</taxon>
        <taxon>Phasianidae</taxon>
        <taxon>Phasianinae</taxon>
        <taxon>Gallus</taxon>
    </lineage>
</organism>
<dbReference type="Gene3D" id="2.60.40.10">
    <property type="entry name" value="Immunoglobulins"/>
    <property type="match status" value="2"/>
</dbReference>
<dbReference type="EMBL" id="EU477528">
    <property type="protein sequence ID" value="ACA48582.1"/>
    <property type="molecule type" value="mRNA"/>
</dbReference>
<dbReference type="OrthoDB" id="8947665at2759"/>
<keyword evidence="16" id="KW-1133">Transmembrane helix</keyword>
<dbReference type="InterPro" id="IPR015373">
    <property type="entry name" value="Interferon/interleukin_rcp_dom"/>
</dbReference>
<keyword evidence="12" id="KW-0325">Glycoprotein</keyword>
<evidence type="ECO:0000259" key="19">
    <source>
        <dbReference type="Pfam" id="PF09294"/>
    </source>
</evidence>
<comment type="subcellular location">
    <subcellularLocation>
        <location evidence="2">Membrane</location>
    </subcellularLocation>
</comment>
<feature type="region of interest" description="Disordered" evidence="15">
    <location>
        <begin position="389"/>
        <end position="429"/>
    </location>
</feature>
<dbReference type="PRINTS" id="PR00346">
    <property type="entry name" value="TISSUEFACTOR"/>
</dbReference>
<dbReference type="InterPro" id="IPR003961">
    <property type="entry name" value="FN3_dom"/>
</dbReference>
<dbReference type="GO" id="GO:0007596">
    <property type="term" value="P:blood coagulation"/>
    <property type="evidence" value="ECO:0007669"/>
    <property type="project" value="UniProtKB-KW"/>
</dbReference>
<evidence type="ECO:0000256" key="10">
    <source>
        <dbReference type="ARBA" id="ARBA00023139"/>
    </source>
</evidence>
<feature type="region of interest" description="Disordered" evidence="15">
    <location>
        <begin position="282"/>
        <end position="320"/>
    </location>
</feature>
<feature type="compositionally biased region" description="Basic and acidic residues" evidence="15">
    <location>
        <begin position="420"/>
        <end position="429"/>
    </location>
</feature>
<name>B1PMA5_CHICK</name>
<feature type="compositionally biased region" description="Low complexity" evidence="15">
    <location>
        <begin position="282"/>
        <end position="294"/>
    </location>
</feature>
<keyword evidence="9 16" id="KW-0472">Membrane</keyword>